<evidence type="ECO:0000256" key="1">
    <source>
        <dbReference type="SAM" id="Phobius"/>
    </source>
</evidence>
<dbReference type="OrthoDB" id="3830699at2"/>
<feature type="transmembrane region" description="Helical" evidence="1">
    <location>
        <begin position="104"/>
        <end position="123"/>
    </location>
</feature>
<proteinExistence type="predicted"/>
<evidence type="ECO:0000313" key="3">
    <source>
        <dbReference type="Proteomes" id="UP000292346"/>
    </source>
</evidence>
<dbReference type="RefSeq" id="WP_131343299.1">
    <property type="nucleotide sequence ID" value="NZ_SJJZ01000003.1"/>
</dbReference>
<feature type="transmembrane region" description="Helical" evidence="1">
    <location>
        <begin position="6"/>
        <end position="27"/>
    </location>
</feature>
<accession>A0A4R0H5X0</accession>
<comment type="caution">
    <text evidence="2">The sequence shown here is derived from an EMBL/GenBank/DDBJ whole genome shotgun (WGS) entry which is preliminary data.</text>
</comment>
<reference evidence="2 3" key="1">
    <citation type="submission" date="2019-02" db="EMBL/GenBank/DDBJ databases">
        <title>Kribbella capetownensis sp. nov. and Kribbella speibonae sp. nov., isolated from soil.</title>
        <authorList>
            <person name="Curtis S.M."/>
            <person name="Norton I."/>
            <person name="Everest G.J."/>
            <person name="Meyers P.R."/>
        </authorList>
    </citation>
    <scope>NUCLEOTIDE SEQUENCE [LARGE SCALE GENOMIC DNA]</scope>
    <source>
        <strain evidence="2 3">KCTC 29219</strain>
    </source>
</reference>
<organism evidence="2 3">
    <name type="scientific">Kribbella soli</name>
    <dbReference type="NCBI Taxonomy" id="1124743"/>
    <lineage>
        <taxon>Bacteria</taxon>
        <taxon>Bacillati</taxon>
        <taxon>Actinomycetota</taxon>
        <taxon>Actinomycetes</taxon>
        <taxon>Propionibacteriales</taxon>
        <taxon>Kribbellaceae</taxon>
        <taxon>Kribbella</taxon>
    </lineage>
</organism>
<dbReference type="EMBL" id="SJJZ01000003">
    <property type="protein sequence ID" value="TCC06117.1"/>
    <property type="molecule type" value="Genomic_DNA"/>
</dbReference>
<sequence>MSTAAQVLAIAIAVMLASVWLMESFFYRHPRLYPLFLLERRDFDAVKLWIVNLGFYNLTTGVALALGVVLARTGHVPQGEALVAFTAGQHVFLALVLLATERRLWLNTLLEGVPAAVLLLLVLL</sequence>
<evidence type="ECO:0000313" key="2">
    <source>
        <dbReference type="EMBL" id="TCC06117.1"/>
    </source>
</evidence>
<dbReference type="Pfam" id="PF06993">
    <property type="entry name" value="DUF1304"/>
    <property type="match status" value="1"/>
</dbReference>
<name>A0A4R0H5X0_9ACTN</name>
<keyword evidence="1" id="KW-1133">Transmembrane helix</keyword>
<feature type="transmembrane region" description="Helical" evidence="1">
    <location>
        <begin position="48"/>
        <end position="69"/>
    </location>
</feature>
<dbReference type="Proteomes" id="UP000292346">
    <property type="component" value="Unassembled WGS sequence"/>
</dbReference>
<gene>
    <name evidence="2" type="ORF">E0H45_29590</name>
</gene>
<keyword evidence="1" id="KW-0812">Transmembrane</keyword>
<protein>
    <submittedName>
        <fullName evidence="2">DUF1304 family protein</fullName>
    </submittedName>
</protein>
<feature type="transmembrane region" description="Helical" evidence="1">
    <location>
        <begin position="81"/>
        <end position="99"/>
    </location>
</feature>
<keyword evidence="3" id="KW-1185">Reference proteome</keyword>
<dbReference type="AlphaFoldDB" id="A0A4R0H5X0"/>
<dbReference type="InterPro" id="IPR009732">
    <property type="entry name" value="DUF1304"/>
</dbReference>
<keyword evidence="1" id="KW-0472">Membrane</keyword>